<dbReference type="Pfam" id="PF08534">
    <property type="entry name" value="Redoxin"/>
    <property type="match status" value="1"/>
</dbReference>
<protein>
    <recommendedName>
        <fullName evidence="2">Thioredoxin domain-containing protein</fullName>
    </recommendedName>
</protein>
<evidence type="ECO:0000256" key="1">
    <source>
        <dbReference type="SAM" id="SignalP"/>
    </source>
</evidence>
<comment type="caution">
    <text evidence="3">The sequence shown here is derived from an EMBL/GenBank/DDBJ whole genome shotgun (WGS) entry which is preliminary data.</text>
</comment>
<dbReference type="CDD" id="cd02966">
    <property type="entry name" value="TlpA_like_family"/>
    <property type="match status" value="1"/>
</dbReference>
<feature type="signal peptide" evidence="1">
    <location>
        <begin position="1"/>
        <end position="23"/>
    </location>
</feature>
<accession>A0ABP8C6T2</accession>
<dbReference type="PANTHER" id="PTHR42852">
    <property type="entry name" value="THIOL:DISULFIDE INTERCHANGE PROTEIN DSBE"/>
    <property type="match status" value="1"/>
</dbReference>
<feature type="chain" id="PRO_5046223251" description="Thioredoxin domain-containing protein" evidence="1">
    <location>
        <begin position="24"/>
        <end position="395"/>
    </location>
</feature>
<dbReference type="PANTHER" id="PTHR42852:SF13">
    <property type="entry name" value="PROTEIN DIPZ"/>
    <property type="match status" value="1"/>
</dbReference>
<keyword evidence="4" id="KW-1185">Reference proteome</keyword>
<dbReference type="RefSeq" id="WP_344787470.1">
    <property type="nucleotide sequence ID" value="NZ_BAABCA010000003.1"/>
</dbReference>
<dbReference type="EMBL" id="BAABCA010000003">
    <property type="protein sequence ID" value="GAA4234606.1"/>
    <property type="molecule type" value="Genomic_DNA"/>
</dbReference>
<proteinExistence type="predicted"/>
<evidence type="ECO:0000313" key="4">
    <source>
        <dbReference type="Proteomes" id="UP001501496"/>
    </source>
</evidence>
<keyword evidence="1" id="KW-0732">Signal</keyword>
<dbReference type="InterPro" id="IPR036249">
    <property type="entry name" value="Thioredoxin-like_sf"/>
</dbReference>
<reference evidence="4" key="1">
    <citation type="journal article" date="2019" name="Int. J. Syst. Evol. Microbiol.">
        <title>The Global Catalogue of Microorganisms (GCM) 10K type strain sequencing project: providing services to taxonomists for standard genome sequencing and annotation.</title>
        <authorList>
            <consortium name="The Broad Institute Genomics Platform"/>
            <consortium name="The Broad Institute Genome Sequencing Center for Infectious Disease"/>
            <person name="Wu L."/>
            <person name="Ma J."/>
        </authorList>
    </citation>
    <scope>NUCLEOTIDE SEQUENCE [LARGE SCALE GENOMIC DNA]</scope>
    <source>
        <strain evidence="4">JCM 17630</strain>
    </source>
</reference>
<dbReference type="Gene3D" id="3.40.30.10">
    <property type="entry name" value="Glutaredoxin"/>
    <property type="match status" value="1"/>
</dbReference>
<name>A0ABP8C6T2_9FLAO</name>
<dbReference type="InterPro" id="IPR050553">
    <property type="entry name" value="Thioredoxin_ResA/DsbE_sf"/>
</dbReference>
<evidence type="ECO:0000313" key="3">
    <source>
        <dbReference type="EMBL" id="GAA4234606.1"/>
    </source>
</evidence>
<dbReference type="PROSITE" id="PS51352">
    <property type="entry name" value="THIOREDOXIN_2"/>
    <property type="match status" value="1"/>
</dbReference>
<dbReference type="InterPro" id="IPR013740">
    <property type="entry name" value="Redoxin"/>
</dbReference>
<organism evidence="3 4">
    <name type="scientific">Postechiella marina</name>
    <dbReference type="NCBI Taxonomy" id="943941"/>
    <lineage>
        <taxon>Bacteria</taxon>
        <taxon>Pseudomonadati</taxon>
        <taxon>Bacteroidota</taxon>
        <taxon>Flavobacteriia</taxon>
        <taxon>Flavobacteriales</taxon>
        <taxon>Flavobacteriaceae</taxon>
        <taxon>Postechiella</taxon>
    </lineage>
</organism>
<evidence type="ECO:0000259" key="2">
    <source>
        <dbReference type="PROSITE" id="PS51352"/>
    </source>
</evidence>
<dbReference type="InterPro" id="IPR013766">
    <property type="entry name" value="Thioredoxin_domain"/>
</dbReference>
<feature type="domain" description="Thioredoxin" evidence="2">
    <location>
        <begin position="254"/>
        <end position="395"/>
    </location>
</feature>
<dbReference type="Proteomes" id="UP001501496">
    <property type="component" value="Unassembled WGS sequence"/>
</dbReference>
<dbReference type="SUPFAM" id="SSF52833">
    <property type="entry name" value="Thioredoxin-like"/>
    <property type="match status" value="1"/>
</dbReference>
<gene>
    <name evidence="3" type="ORF">GCM10022291_14410</name>
</gene>
<sequence>MKSIKNTILFFSVYLLIFSYSNAQEKDNTFKITGEVTGLTGDLHFRHPNRKYTKENTTDIIKVVNGKINYTDTISKLSMLRAYPSFDGSDSKVFKIPKDGKGYFPVKCAYLSFYAFPGANITINGEASDFMDMYPGGDKLNESLASANKLTFPYYNKMGNLAVKNTYETDSLIIKENNKKAEALFSTLKNELVKHIKNNPKSLAAAWYLNDMLIRSQIEISEAEELFNGLSSEELSEYPDYQDVATRIAGTKATKEGFPVPSIKTNATLDGKAFDIKSLQGKYVLIDFWGLWCSPCVAEMPEVKVFQEKHKDNLVVVGINSGDTKEKIQAFVEKHGYMWQQLLSDKANTSDNFVNHFNVQGFPTKLIIDRRGNIVKRFVGGGEEAFKLLEELLEK</sequence>